<feature type="domain" description="Lnb N-terminal periplasmic" evidence="2">
    <location>
        <begin position="114"/>
        <end position="266"/>
    </location>
</feature>
<dbReference type="AlphaFoldDB" id="A0A841L9V1"/>
<evidence type="ECO:0000313" key="3">
    <source>
        <dbReference type="EMBL" id="MBB6225932.1"/>
    </source>
</evidence>
<dbReference type="InterPro" id="IPR025178">
    <property type="entry name" value="Lnb_N"/>
</dbReference>
<keyword evidence="1" id="KW-0472">Membrane</keyword>
<name>A0A841L9V1_9SPHN</name>
<proteinExistence type="predicted"/>
<sequence>MSLLLLPASLWASGALWYRLPAPTPLRIAAVALFLIATIIAARWLWLPGNRRGLLLIATLWLGIGLWWATLRPSHDRDWQPDMAHIATAQIDGDILTVQNVRNFVWRSETDFDQRWETRRYNLAALTSTDLFLSHWSGESVAHAIISFNFTDSLPLAFSIEIRKQRGESYSPYAGFFKQYELAVIAADERDIVKVRATVRGEDVRLFRLDMQQATTRALLGEYVAVANTLAANPRWYHTLTTNCTTVIYAMAHRLDRRIALDWRILLPGKLPSYLREREFVSRSVPLETLVARSHIGPVAAGPHPDPGFSRRIRNNRVEPARGIEL</sequence>
<evidence type="ECO:0000259" key="2">
    <source>
        <dbReference type="Pfam" id="PF13387"/>
    </source>
</evidence>
<protein>
    <recommendedName>
        <fullName evidence="2">Lnb N-terminal periplasmic domain-containing protein</fullName>
    </recommendedName>
</protein>
<keyword evidence="4" id="KW-1185">Reference proteome</keyword>
<dbReference type="Pfam" id="PF13387">
    <property type="entry name" value="Lnb_N"/>
    <property type="match status" value="1"/>
</dbReference>
<evidence type="ECO:0000256" key="1">
    <source>
        <dbReference type="SAM" id="Phobius"/>
    </source>
</evidence>
<dbReference type="RefSeq" id="WP_184193655.1">
    <property type="nucleotide sequence ID" value="NZ_JACIIV010000001.1"/>
</dbReference>
<gene>
    <name evidence="3" type="ORF">FHS79_000083</name>
</gene>
<keyword evidence="1" id="KW-1133">Transmembrane helix</keyword>
<dbReference type="Proteomes" id="UP000538147">
    <property type="component" value="Unassembled WGS sequence"/>
</dbReference>
<keyword evidence="1" id="KW-0812">Transmembrane</keyword>
<reference evidence="3 4" key="1">
    <citation type="submission" date="2020-08" db="EMBL/GenBank/DDBJ databases">
        <title>Genomic Encyclopedia of Type Strains, Phase IV (KMG-IV): sequencing the most valuable type-strain genomes for metagenomic binning, comparative biology and taxonomic classification.</title>
        <authorList>
            <person name="Goeker M."/>
        </authorList>
    </citation>
    <scope>NUCLEOTIDE SEQUENCE [LARGE SCALE GENOMIC DNA]</scope>
    <source>
        <strain evidence="3 4">DSM 102189</strain>
    </source>
</reference>
<comment type="caution">
    <text evidence="3">The sequence shown here is derived from an EMBL/GenBank/DDBJ whole genome shotgun (WGS) entry which is preliminary data.</text>
</comment>
<accession>A0A841L9V1</accession>
<feature type="transmembrane region" description="Helical" evidence="1">
    <location>
        <begin position="53"/>
        <end position="71"/>
    </location>
</feature>
<evidence type="ECO:0000313" key="4">
    <source>
        <dbReference type="Proteomes" id="UP000538147"/>
    </source>
</evidence>
<organism evidence="3 4">
    <name type="scientific">Polymorphobacter multimanifer</name>
    <dbReference type="NCBI Taxonomy" id="1070431"/>
    <lineage>
        <taxon>Bacteria</taxon>
        <taxon>Pseudomonadati</taxon>
        <taxon>Pseudomonadota</taxon>
        <taxon>Alphaproteobacteria</taxon>
        <taxon>Sphingomonadales</taxon>
        <taxon>Sphingosinicellaceae</taxon>
        <taxon>Polymorphobacter</taxon>
    </lineage>
</organism>
<dbReference type="EMBL" id="JACIIV010000001">
    <property type="protein sequence ID" value="MBB6225932.1"/>
    <property type="molecule type" value="Genomic_DNA"/>
</dbReference>
<feature type="transmembrane region" description="Helical" evidence="1">
    <location>
        <begin position="25"/>
        <end position="46"/>
    </location>
</feature>